<proteinExistence type="predicted"/>
<sequence length="349" mass="39344">MSIKHLEKLVICHIDCSIWSGRKKLRPEDFRLPDGSQLPPSEVASLGSKKICDPEALNHFERLKKEAQRQCELVGVKFLGGYAIPENLINSITPELDRIGQEFMHHKHLFLANYDSVTKGWVEKHPNFAEAITRAISPIQDVQERFQFNYTLYRMKPAKQKIALENKVAGMGQTLFSEIARDANELFRLSIAGKDQLSQRAINPLKRIHNKLNGLSFLDNRVQPVVDTLANLLNRFPTIGAVTGGLFHETVSTILMLTDPDKLKMHAETYLNPNSTSKSDTISTTPSTSTQKGDLVNNPPITTQTKVATKRTQEQPFGNSQSKSDNENNSIEQKQTQSLTNKKPHSHYF</sequence>
<evidence type="ECO:0008006" key="4">
    <source>
        <dbReference type="Google" id="ProtNLM"/>
    </source>
</evidence>
<feature type="compositionally biased region" description="Low complexity" evidence="1">
    <location>
        <begin position="275"/>
        <end position="290"/>
    </location>
</feature>
<dbReference type="OrthoDB" id="8900573at2"/>
<evidence type="ECO:0000313" key="2">
    <source>
        <dbReference type="EMBL" id="SET23834.1"/>
    </source>
</evidence>
<dbReference type="EMBL" id="FOHV01000012">
    <property type="protein sequence ID" value="SET23834.1"/>
    <property type="molecule type" value="Genomic_DNA"/>
</dbReference>
<feature type="compositionally biased region" description="Polar residues" evidence="1">
    <location>
        <begin position="314"/>
        <end position="341"/>
    </location>
</feature>
<organism evidence="2 3">
    <name type="scientific">Thorsellia anophelis DSM 18579</name>
    <dbReference type="NCBI Taxonomy" id="1123402"/>
    <lineage>
        <taxon>Bacteria</taxon>
        <taxon>Pseudomonadati</taxon>
        <taxon>Pseudomonadota</taxon>
        <taxon>Gammaproteobacteria</taxon>
        <taxon>Enterobacterales</taxon>
        <taxon>Thorselliaceae</taxon>
        <taxon>Thorsellia</taxon>
    </lineage>
</organism>
<gene>
    <name evidence="2" type="ORF">SAMN02583745_01765</name>
</gene>
<name>A0A1I0CW81_9GAMM</name>
<evidence type="ECO:0000313" key="3">
    <source>
        <dbReference type="Proteomes" id="UP000242642"/>
    </source>
</evidence>
<dbReference type="Proteomes" id="UP000242642">
    <property type="component" value="Unassembled WGS sequence"/>
</dbReference>
<feature type="region of interest" description="Disordered" evidence="1">
    <location>
        <begin position="270"/>
        <end position="349"/>
    </location>
</feature>
<keyword evidence="3" id="KW-1185">Reference proteome</keyword>
<evidence type="ECO:0000256" key="1">
    <source>
        <dbReference type="SAM" id="MobiDB-lite"/>
    </source>
</evidence>
<dbReference type="Pfam" id="PF11348">
    <property type="entry name" value="DUF3150"/>
    <property type="match status" value="1"/>
</dbReference>
<accession>A0A1I0CW81</accession>
<dbReference type="AlphaFoldDB" id="A0A1I0CW81"/>
<reference evidence="3" key="1">
    <citation type="submission" date="2016-10" db="EMBL/GenBank/DDBJ databases">
        <authorList>
            <person name="Varghese N."/>
            <person name="Submissions S."/>
        </authorList>
    </citation>
    <scope>NUCLEOTIDE SEQUENCE [LARGE SCALE GENOMIC DNA]</scope>
    <source>
        <strain evidence="3">DSM 18579</strain>
    </source>
</reference>
<dbReference type="STRING" id="1123402.SAMN02583745_01765"/>
<protein>
    <recommendedName>
        <fullName evidence="4">Cobalamine biosynthesis protein</fullName>
    </recommendedName>
</protein>
<dbReference type="InterPro" id="IPR021496">
    <property type="entry name" value="DUF3150"/>
</dbReference>